<dbReference type="CDD" id="cd00209">
    <property type="entry name" value="DHFR"/>
    <property type="match status" value="1"/>
</dbReference>
<dbReference type="PROSITE" id="PS51330">
    <property type="entry name" value="DHFR_2"/>
    <property type="match status" value="1"/>
</dbReference>
<evidence type="ECO:0000256" key="5">
    <source>
        <dbReference type="ARBA" id="ARBA00022857"/>
    </source>
</evidence>
<keyword evidence="5 8" id="KW-0521">NADP</keyword>
<comment type="function">
    <text evidence="7 8">Key enzyme in folate metabolism. Catalyzes an essential reaction for de novo glycine and purine synthesis, and for DNA precursor synthesis.</text>
</comment>
<dbReference type="GO" id="GO:0046654">
    <property type="term" value="P:tetrahydrofolate biosynthetic process"/>
    <property type="evidence" value="ECO:0007669"/>
    <property type="project" value="UniProtKB-UniPathway"/>
</dbReference>
<dbReference type="AlphaFoldDB" id="A0A7G9WDC9"/>
<dbReference type="GO" id="GO:0006730">
    <property type="term" value="P:one-carbon metabolic process"/>
    <property type="evidence" value="ECO:0007669"/>
    <property type="project" value="UniProtKB-KW"/>
</dbReference>
<dbReference type="Gene3D" id="3.40.430.10">
    <property type="entry name" value="Dihydrofolate Reductase, subunit A"/>
    <property type="match status" value="1"/>
</dbReference>
<name>A0A7G9WDC9_ALKCA</name>
<dbReference type="GO" id="GO:0005829">
    <property type="term" value="C:cytosol"/>
    <property type="evidence" value="ECO:0007669"/>
    <property type="project" value="TreeGrafter"/>
</dbReference>
<dbReference type="PANTHER" id="PTHR48069">
    <property type="entry name" value="DIHYDROFOLATE REDUCTASE"/>
    <property type="match status" value="1"/>
</dbReference>
<dbReference type="GO" id="GO:0046452">
    <property type="term" value="P:dihydrofolate metabolic process"/>
    <property type="evidence" value="ECO:0007669"/>
    <property type="project" value="TreeGrafter"/>
</dbReference>
<proteinExistence type="inferred from homology"/>
<protein>
    <recommendedName>
        <fullName evidence="3 8">Dihydrofolate reductase</fullName>
        <ecNumber evidence="3 8">1.5.1.3</ecNumber>
    </recommendedName>
</protein>
<dbReference type="Pfam" id="PF00186">
    <property type="entry name" value="DHFR_1"/>
    <property type="match status" value="1"/>
</dbReference>
<dbReference type="InterPro" id="IPR012259">
    <property type="entry name" value="DHFR"/>
</dbReference>
<dbReference type="InterPro" id="IPR001796">
    <property type="entry name" value="DHFR_dom"/>
</dbReference>
<gene>
    <name evidence="11" type="ORF">HYG86_11890</name>
</gene>
<evidence type="ECO:0000256" key="3">
    <source>
        <dbReference type="ARBA" id="ARBA00012856"/>
    </source>
</evidence>
<evidence type="ECO:0000256" key="4">
    <source>
        <dbReference type="ARBA" id="ARBA00022563"/>
    </source>
</evidence>
<dbReference type="PRINTS" id="PR00070">
    <property type="entry name" value="DHFR"/>
</dbReference>
<evidence type="ECO:0000256" key="9">
    <source>
        <dbReference type="RuleBase" id="RU004474"/>
    </source>
</evidence>
<dbReference type="KEGG" id="acae:HYG86_11890"/>
<evidence type="ECO:0000313" key="11">
    <source>
        <dbReference type="EMBL" id="QNO16691.1"/>
    </source>
</evidence>
<organism evidence="11 12">
    <name type="scientific">Alkalicella caledoniensis</name>
    <dbReference type="NCBI Taxonomy" id="2731377"/>
    <lineage>
        <taxon>Bacteria</taxon>
        <taxon>Bacillati</taxon>
        <taxon>Bacillota</taxon>
        <taxon>Clostridia</taxon>
        <taxon>Eubacteriales</taxon>
        <taxon>Proteinivoracaceae</taxon>
        <taxon>Alkalicella</taxon>
    </lineage>
</organism>
<evidence type="ECO:0000259" key="10">
    <source>
        <dbReference type="PROSITE" id="PS51330"/>
    </source>
</evidence>
<dbReference type="PANTHER" id="PTHR48069:SF3">
    <property type="entry name" value="DIHYDROFOLATE REDUCTASE"/>
    <property type="match status" value="1"/>
</dbReference>
<evidence type="ECO:0000256" key="8">
    <source>
        <dbReference type="PIRNR" id="PIRNR000194"/>
    </source>
</evidence>
<dbReference type="InterPro" id="IPR017925">
    <property type="entry name" value="DHFR_CS"/>
</dbReference>
<dbReference type="EMBL" id="CP058559">
    <property type="protein sequence ID" value="QNO16691.1"/>
    <property type="molecule type" value="Genomic_DNA"/>
</dbReference>
<reference evidence="11 12" key="1">
    <citation type="submission" date="2020-07" db="EMBL/GenBank/DDBJ databases">
        <title>Alkalicella. sp. LB2 genome.</title>
        <authorList>
            <person name="Postec A."/>
            <person name="Quemeneur M."/>
        </authorList>
    </citation>
    <scope>NUCLEOTIDE SEQUENCE [LARGE SCALE GENOMIC DNA]</scope>
    <source>
        <strain evidence="11 12">LB2</strain>
    </source>
</reference>
<dbReference type="SUPFAM" id="SSF53597">
    <property type="entry name" value="Dihydrofolate reductase-like"/>
    <property type="match status" value="1"/>
</dbReference>
<dbReference type="GO" id="GO:0070401">
    <property type="term" value="F:NADP+ binding"/>
    <property type="evidence" value="ECO:0007669"/>
    <property type="project" value="UniProtKB-ARBA"/>
</dbReference>
<keyword evidence="6 8" id="KW-0560">Oxidoreductase</keyword>
<dbReference type="FunFam" id="3.40.430.10:FF:000001">
    <property type="entry name" value="Dihydrofolate reductase"/>
    <property type="match status" value="1"/>
</dbReference>
<comment type="catalytic activity">
    <reaction evidence="8">
        <text>(6S)-5,6,7,8-tetrahydrofolate + NADP(+) = 7,8-dihydrofolate + NADPH + H(+)</text>
        <dbReference type="Rhea" id="RHEA:15009"/>
        <dbReference type="ChEBI" id="CHEBI:15378"/>
        <dbReference type="ChEBI" id="CHEBI:57451"/>
        <dbReference type="ChEBI" id="CHEBI:57453"/>
        <dbReference type="ChEBI" id="CHEBI:57783"/>
        <dbReference type="ChEBI" id="CHEBI:58349"/>
        <dbReference type="EC" id="1.5.1.3"/>
    </reaction>
</comment>
<dbReference type="InterPro" id="IPR024072">
    <property type="entry name" value="DHFR-like_dom_sf"/>
</dbReference>
<evidence type="ECO:0000256" key="2">
    <source>
        <dbReference type="ARBA" id="ARBA00009539"/>
    </source>
</evidence>
<evidence type="ECO:0000313" key="12">
    <source>
        <dbReference type="Proteomes" id="UP000516160"/>
    </source>
</evidence>
<dbReference type="Proteomes" id="UP000516160">
    <property type="component" value="Chromosome"/>
</dbReference>
<accession>A0A7G9WDC9</accession>
<comment type="similarity">
    <text evidence="2 8 9">Belongs to the dihydrofolate reductase family.</text>
</comment>
<evidence type="ECO:0000256" key="7">
    <source>
        <dbReference type="ARBA" id="ARBA00025067"/>
    </source>
</evidence>
<keyword evidence="4 8" id="KW-0554">One-carbon metabolism</keyword>
<dbReference type="PIRSF" id="PIRSF000194">
    <property type="entry name" value="DHFR"/>
    <property type="match status" value="1"/>
</dbReference>
<dbReference type="EC" id="1.5.1.3" evidence="3 8"/>
<evidence type="ECO:0000256" key="6">
    <source>
        <dbReference type="ARBA" id="ARBA00023002"/>
    </source>
</evidence>
<dbReference type="GO" id="GO:0004146">
    <property type="term" value="F:dihydrofolate reductase activity"/>
    <property type="evidence" value="ECO:0007669"/>
    <property type="project" value="UniProtKB-EC"/>
</dbReference>
<sequence length="162" mass="18835">MIVAMGRGNVIGKDNKMPWNLPADLKYFKDTTMGHVVVCGRKTLLSMNGPLKGRKNIVLTKDRDFTYPGCEILNSVEELLRIYDKKSQEIFIIGGAKVYEQFLPLANKLYITYIDEDFVGDTYFPEFSLKKWVLVSERDGITNETNPYKYIFKVYQRLDEQR</sequence>
<comment type="pathway">
    <text evidence="1 8">Cofactor biosynthesis; tetrahydrofolate biosynthesis; 5,6,7,8-tetrahydrofolate from 7,8-dihydrofolate: step 1/1.</text>
</comment>
<keyword evidence="12" id="KW-1185">Reference proteome</keyword>
<dbReference type="GO" id="GO:0046655">
    <property type="term" value="P:folic acid metabolic process"/>
    <property type="evidence" value="ECO:0007669"/>
    <property type="project" value="TreeGrafter"/>
</dbReference>
<dbReference type="UniPathway" id="UPA00077">
    <property type="reaction ID" value="UER00158"/>
</dbReference>
<dbReference type="PROSITE" id="PS00075">
    <property type="entry name" value="DHFR_1"/>
    <property type="match status" value="1"/>
</dbReference>
<evidence type="ECO:0000256" key="1">
    <source>
        <dbReference type="ARBA" id="ARBA00004903"/>
    </source>
</evidence>
<feature type="domain" description="DHFR" evidence="10">
    <location>
        <begin position="1"/>
        <end position="157"/>
    </location>
</feature>